<protein>
    <submittedName>
        <fullName evidence="4">KAP NTPase domain-containing protein</fullName>
    </submittedName>
</protein>
<dbReference type="AlphaFoldDB" id="A0A158QD75"/>
<dbReference type="GO" id="GO:0030165">
    <property type="term" value="F:PDZ domain binding"/>
    <property type="evidence" value="ECO:0007669"/>
    <property type="project" value="TreeGrafter"/>
</dbReference>
<dbReference type="GO" id="GO:0019887">
    <property type="term" value="F:protein kinase regulator activity"/>
    <property type="evidence" value="ECO:0007669"/>
    <property type="project" value="TreeGrafter"/>
</dbReference>
<name>A0A158QD75_HYMDI</name>
<reference evidence="2 3" key="2">
    <citation type="submission" date="2018-11" db="EMBL/GenBank/DDBJ databases">
        <authorList>
            <consortium name="Pathogen Informatics"/>
        </authorList>
    </citation>
    <scope>NUCLEOTIDE SEQUENCE [LARGE SCALE GENOMIC DNA]</scope>
</reference>
<dbReference type="InterPro" id="IPR052771">
    <property type="entry name" value="Neurotrophin_sig_adaptor"/>
</dbReference>
<dbReference type="PANTHER" id="PTHR24116">
    <property type="entry name" value="KINASE D-INTERACTING SUBSTRATE OF 220 KDA"/>
    <property type="match status" value="1"/>
</dbReference>
<reference evidence="4" key="1">
    <citation type="submission" date="2016-04" db="UniProtKB">
        <authorList>
            <consortium name="WormBaseParasite"/>
        </authorList>
    </citation>
    <scope>IDENTIFICATION</scope>
</reference>
<feature type="region of interest" description="Disordered" evidence="1">
    <location>
        <begin position="607"/>
        <end position="633"/>
    </location>
</feature>
<dbReference type="WBParaSite" id="HDID_0000252501-mRNA-1">
    <property type="protein sequence ID" value="HDID_0000252501-mRNA-1"/>
    <property type="gene ID" value="HDID_0000252501"/>
</dbReference>
<dbReference type="STRING" id="6216.A0A158QD75"/>
<evidence type="ECO:0000313" key="4">
    <source>
        <dbReference type="WBParaSite" id="HDID_0000252501-mRNA-1"/>
    </source>
</evidence>
<sequence>MTKLLIKYVLKSPPESGEFGLKSGEENQENQAIRALADLFTCPATTFPLSVGLFYDSINSTKAPNLPNSSLAELEENLQILLRLNTKALPAFSTPLVLVPTIIIFIFSYLLAIAVKFEVGLSLGILGIFMHFLILMTIAIGKQCFNLQFAWDASLTLSAFARQITLFTKFLFYYPRRKFNSLNPVKLQTINYRLSQSPNTPHLVLTLIQLMWLAMERQYNPVIVRLQRFMHSSTLPMSTNRAYKRICCLPAFVVVILSTVSILIDLLLLRIFDFNPMEMLLDMRVLPIFVLMSSIIFLGFCASVPTFANAAFAYLYRPKTPLDKAIEIYSTSGCQLPGKHKKKFRLLDTLTTRITNGNNGTEPNGNCLQSSLEIADILPVTSSCEVDILAKREFANICDMLHAFNFYLQEMEQTRLVVMIDATDATSPVQLAGVFYQVHSLLLTQPNAPVAIVIATNIAAFYEKPSCTPTPNEAVFQENQASESIEALSLLRSISNCNHLILFSLQLPIFLDSKIVKADTSAFKRLPGASSLVTLLQNSTSTTPVTPNFSSIGLEETNGEPLRRVRSKTSVGSTAGQINRAFTSAEELGTTSREAISEPYSVMKVAQSNTSLSAQNQQMQQPSSSGAPPTVVKNVNNSRVNTTRAAAKGIAEIFLANEEMIEQNVPVIRTLVAETAFMNRLIKLNSTSLSIKQLVNWIYLTQHWPFHITWMTILLEKKRLDVPASRESVEESISSPLQANSNPLSSLISKTLEEVSALPPVGSILLGDDRDPAKLLHFVLNQIDCQYSLADLQHLVDNSLFLNPIFRVCVKGKILF</sequence>
<accession>A0A158QD75</accession>
<gene>
    <name evidence="2" type="ORF">HDID_LOCUS2526</name>
</gene>
<dbReference type="OrthoDB" id="6084525at2759"/>
<dbReference type="PANTHER" id="PTHR24116:SF0">
    <property type="entry name" value="KINASE D-INTERACTING SUBSTRATE OF 220 KDA"/>
    <property type="match status" value="1"/>
</dbReference>
<dbReference type="Proteomes" id="UP000274504">
    <property type="component" value="Unassembled WGS sequence"/>
</dbReference>
<evidence type="ECO:0000313" key="2">
    <source>
        <dbReference type="EMBL" id="VDL19987.1"/>
    </source>
</evidence>
<proteinExistence type="predicted"/>
<organism evidence="4">
    <name type="scientific">Hymenolepis diminuta</name>
    <name type="common">Rat tapeworm</name>
    <dbReference type="NCBI Taxonomy" id="6216"/>
    <lineage>
        <taxon>Eukaryota</taxon>
        <taxon>Metazoa</taxon>
        <taxon>Spiralia</taxon>
        <taxon>Lophotrochozoa</taxon>
        <taxon>Platyhelminthes</taxon>
        <taxon>Cestoda</taxon>
        <taxon>Eucestoda</taxon>
        <taxon>Cyclophyllidea</taxon>
        <taxon>Hymenolepididae</taxon>
        <taxon>Hymenolepis</taxon>
    </lineage>
</organism>
<evidence type="ECO:0000313" key="3">
    <source>
        <dbReference type="Proteomes" id="UP000274504"/>
    </source>
</evidence>
<dbReference type="EMBL" id="UYSG01000631">
    <property type="protein sequence ID" value="VDL19987.1"/>
    <property type="molecule type" value="Genomic_DNA"/>
</dbReference>
<evidence type="ECO:0000256" key="1">
    <source>
        <dbReference type="SAM" id="MobiDB-lite"/>
    </source>
</evidence>